<dbReference type="AlphaFoldDB" id="A0AA35U0Y4"/>
<proteinExistence type="predicted"/>
<feature type="non-terminal residue" evidence="1">
    <location>
        <position position="33"/>
    </location>
</feature>
<dbReference type="Proteomes" id="UP001174909">
    <property type="component" value="Unassembled WGS sequence"/>
</dbReference>
<evidence type="ECO:0000313" key="2">
    <source>
        <dbReference type="Proteomes" id="UP001174909"/>
    </source>
</evidence>
<gene>
    <name evidence="1" type="ORF">GBAR_LOCUS31276</name>
</gene>
<sequence>MPLLQLEKSLQYLKKSKLTKPSDDNNVLYKAPV</sequence>
<dbReference type="EMBL" id="CASHTH010004445">
    <property type="protein sequence ID" value="CAI8057394.1"/>
    <property type="molecule type" value="Genomic_DNA"/>
</dbReference>
<keyword evidence="2" id="KW-1185">Reference proteome</keyword>
<reference evidence="1" key="1">
    <citation type="submission" date="2023-03" db="EMBL/GenBank/DDBJ databases">
        <authorList>
            <person name="Steffen K."/>
            <person name="Cardenas P."/>
        </authorList>
    </citation>
    <scope>NUCLEOTIDE SEQUENCE</scope>
</reference>
<evidence type="ECO:0000313" key="1">
    <source>
        <dbReference type="EMBL" id="CAI8057394.1"/>
    </source>
</evidence>
<accession>A0AA35U0Y4</accession>
<name>A0AA35U0Y4_GEOBA</name>
<comment type="caution">
    <text evidence="1">The sequence shown here is derived from an EMBL/GenBank/DDBJ whole genome shotgun (WGS) entry which is preliminary data.</text>
</comment>
<organism evidence="1 2">
    <name type="scientific">Geodia barretti</name>
    <name type="common">Barrett's horny sponge</name>
    <dbReference type="NCBI Taxonomy" id="519541"/>
    <lineage>
        <taxon>Eukaryota</taxon>
        <taxon>Metazoa</taxon>
        <taxon>Porifera</taxon>
        <taxon>Demospongiae</taxon>
        <taxon>Heteroscleromorpha</taxon>
        <taxon>Tetractinellida</taxon>
        <taxon>Astrophorina</taxon>
        <taxon>Geodiidae</taxon>
        <taxon>Geodia</taxon>
    </lineage>
</organism>
<protein>
    <submittedName>
        <fullName evidence="1">Uncharacterized protein</fullName>
    </submittedName>
</protein>